<proteinExistence type="inferred from homology"/>
<evidence type="ECO:0000256" key="7">
    <source>
        <dbReference type="ARBA" id="ARBA00048743"/>
    </source>
</evidence>
<comment type="similarity">
    <text evidence="1 8">Belongs to the thymidylate kinase family.</text>
</comment>
<keyword evidence="5 8" id="KW-0418">Kinase</keyword>
<evidence type="ECO:0000256" key="3">
    <source>
        <dbReference type="ARBA" id="ARBA00022727"/>
    </source>
</evidence>
<keyword evidence="4 8" id="KW-0547">Nucleotide-binding</keyword>
<comment type="catalytic activity">
    <reaction evidence="7 8">
        <text>dTMP + ATP = dTDP + ADP</text>
        <dbReference type="Rhea" id="RHEA:13517"/>
        <dbReference type="ChEBI" id="CHEBI:30616"/>
        <dbReference type="ChEBI" id="CHEBI:58369"/>
        <dbReference type="ChEBI" id="CHEBI:63528"/>
        <dbReference type="ChEBI" id="CHEBI:456216"/>
        <dbReference type="EC" id="2.7.4.9"/>
    </reaction>
</comment>
<evidence type="ECO:0000256" key="1">
    <source>
        <dbReference type="ARBA" id="ARBA00009776"/>
    </source>
</evidence>
<dbReference type="EC" id="2.7.4.9" evidence="8"/>
<evidence type="ECO:0000259" key="9">
    <source>
        <dbReference type="Pfam" id="PF02223"/>
    </source>
</evidence>
<dbReference type="SUPFAM" id="SSF52540">
    <property type="entry name" value="P-loop containing nucleoside triphosphate hydrolases"/>
    <property type="match status" value="1"/>
</dbReference>
<dbReference type="GO" id="GO:0005524">
    <property type="term" value="F:ATP binding"/>
    <property type="evidence" value="ECO:0007669"/>
    <property type="project" value="UniProtKB-UniRule"/>
</dbReference>
<dbReference type="InterPro" id="IPR039430">
    <property type="entry name" value="Thymidylate_kin-like_dom"/>
</dbReference>
<keyword evidence="3 8" id="KW-0545">Nucleotide biosynthesis</keyword>
<dbReference type="AlphaFoldDB" id="A0A9E2P0D2"/>
<dbReference type="PANTHER" id="PTHR10344">
    <property type="entry name" value="THYMIDYLATE KINASE"/>
    <property type="match status" value="1"/>
</dbReference>
<comment type="function">
    <text evidence="8">Phosphorylation of dTMP to form dTDP in both de novo and salvage pathways of dTTP synthesis.</text>
</comment>
<dbReference type="PROSITE" id="PS01331">
    <property type="entry name" value="THYMIDYLATE_KINASE"/>
    <property type="match status" value="1"/>
</dbReference>
<dbReference type="GO" id="GO:0005829">
    <property type="term" value="C:cytosol"/>
    <property type="evidence" value="ECO:0007669"/>
    <property type="project" value="TreeGrafter"/>
</dbReference>
<evidence type="ECO:0000256" key="8">
    <source>
        <dbReference type="HAMAP-Rule" id="MF_00165"/>
    </source>
</evidence>
<organism evidence="10 11">
    <name type="scientific">Candidatus Treponema excrementipullorum</name>
    <dbReference type="NCBI Taxonomy" id="2838768"/>
    <lineage>
        <taxon>Bacteria</taxon>
        <taxon>Pseudomonadati</taxon>
        <taxon>Spirochaetota</taxon>
        <taxon>Spirochaetia</taxon>
        <taxon>Spirochaetales</taxon>
        <taxon>Treponemataceae</taxon>
        <taxon>Treponema</taxon>
    </lineage>
</organism>
<dbReference type="Gene3D" id="3.40.50.300">
    <property type="entry name" value="P-loop containing nucleotide triphosphate hydrolases"/>
    <property type="match status" value="1"/>
</dbReference>
<evidence type="ECO:0000256" key="4">
    <source>
        <dbReference type="ARBA" id="ARBA00022741"/>
    </source>
</evidence>
<comment type="caution">
    <text evidence="10">The sequence shown here is derived from an EMBL/GenBank/DDBJ whole genome shotgun (WGS) entry which is preliminary data.</text>
</comment>
<protein>
    <recommendedName>
        <fullName evidence="8">Thymidylate kinase</fullName>
        <ecNumber evidence="8">2.7.4.9</ecNumber>
    </recommendedName>
    <alternativeName>
        <fullName evidence="8">dTMP kinase</fullName>
    </alternativeName>
</protein>
<dbReference type="InterPro" id="IPR027417">
    <property type="entry name" value="P-loop_NTPase"/>
</dbReference>
<sequence length="206" mass="23504">MILKNFIVLEGIDGAGTSTQLNLLKNRLSPEKTVYTAEPTTLSTGRFLRSVLRGDEKLTPETTAFLFAADRQEHVYGTGGIVESCTSGKLVISDRYVFSSLAYQSITCGEELPRKLNQDFPLPEYLFFFRITPQASLKRIEKRDVTEIYEKKDFLEATARQYEKIISYYETLQTGMHIIRLDATESIEKLSEKIWTVLQEMPILQG</sequence>
<dbReference type="GO" id="GO:0006227">
    <property type="term" value="P:dUDP biosynthetic process"/>
    <property type="evidence" value="ECO:0007669"/>
    <property type="project" value="TreeGrafter"/>
</dbReference>
<evidence type="ECO:0000256" key="5">
    <source>
        <dbReference type="ARBA" id="ARBA00022777"/>
    </source>
</evidence>
<dbReference type="GO" id="GO:0004798">
    <property type="term" value="F:dTMP kinase activity"/>
    <property type="evidence" value="ECO:0007669"/>
    <property type="project" value="UniProtKB-UniRule"/>
</dbReference>
<dbReference type="GO" id="GO:0006233">
    <property type="term" value="P:dTDP biosynthetic process"/>
    <property type="evidence" value="ECO:0007669"/>
    <property type="project" value="InterPro"/>
</dbReference>
<evidence type="ECO:0000256" key="6">
    <source>
        <dbReference type="ARBA" id="ARBA00022840"/>
    </source>
</evidence>
<dbReference type="CDD" id="cd01672">
    <property type="entry name" value="TMPK"/>
    <property type="match status" value="1"/>
</dbReference>
<dbReference type="NCBIfam" id="TIGR00041">
    <property type="entry name" value="DTMP_kinase"/>
    <property type="match status" value="1"/>
</dbReference>
<gene>
    <name evidence="8 10" type="primary">tmk</name>
    <name evidence="10" type="ORF">IAA16_10565</name>
</gene>
<dbReference type="Pfam" id="PF02223">
    <property type="entry name" value="Thymidylate_kin"/>
    <property type="match status" value="1"/>
</dbReference>
<evidence type="ECO:0000256" key="2">
    <source>
        <dbReference type="ARBA" id="ARBA00022679"/>
    </source>
</evidence>
<feature type="domain" description="Thymidylate kinase-like" evidence="9">
    <location>
        <begin position="9"/>
        <end position="194"/>
    </location>
</feature>
<name>A0A9E2P0D2_9SPIR</name>
<reference evidence="10" key="1">
    <citation type="journal article" date="2021" name="PeerJ">
        <title>Extensive microbial diversity within the chicken gut microbiome revealed by metagenomics and culture.</title>
        <authorList>
            <person name="Gilroy R."/>
            <person name="Ravi A."/>
            <person name="Getino M."/>
            <person name="Pursley I."/>
            <person name="Horton D.L."/>
            <person name="Alikhan N.F."/>
            <person name="Baker D."/>
            <person name="Gharbi K."/>
            <person name="Hall N."/>
            <person name="Watson M."/>
            <person name="Adriaenssens E.M."/>
            <person name="Foster-Nyarko E."/>
            <person name="Jarju S."/>
            <person name="Secka A."/>
            <person name="Antonio M."/>
            <person name="Oren A."/>
            <person name="Chaudhuri R.R."/>
            <person name="La Ragione R."/>
            <person name="Hildebrand F."/>
            <person name="Pallen M.J."/>
        </authorList>
    </citation>
    <scope>NUCLEOTIDE SEQUENCE</scope>
    <source>
        <strain evidence="10">Gambia15-2214</strain>
    </source>
</reference>
<keyword evidence="6 8" id="KW-0067">ATP-binding</keyword>
<dbReference type="EMBL" id="JAHLFV010000242">
    <property type="protein sequence ID" value="MBU3850999.1"/>
    <property type="molecule type" value="Genomic_DNA"/>
</dbReference>
<dbReference type="InterPro" id="IPR018094">
    <property type="entry name" value="Thymidylate_kinase"/>
</dbReference>
<dbReference type="GO" id="GO:0006235">
    <property type="term" value="P:dTTP biosynthetic process"/>
    <property type="evidence" value="ECO:0007669"/>
    <property type="project" value="UniProtKB-UniRule"/>
</dbReference>
<dbReference type="InterPro" id="IPR018095">
    <property type="entry name" value="Thymidylate_kin_CS"/>
</dbReference>
<evidence type="ECO:0000313" key="11">
    <source>
        <dbReference type="Proteomes" id="UP000823914"/>
    </source>
</evidence>
<comment type="caution">
    <text evidence="8">Lacks conserved residue(s) required for the propagation of feature annotation.</text>
</comment>
<accession>A0A9E2P0D2</accession>
<dbReference type="PANTHER" id="PTHR10344:SF4">
    <property type="entry name" value="UMP-CMP KINASE 2, MITOCHONDRIAL"/>
    <property type="match status" value="1"/>
</dbReference>
<reference evidence="10" key="2">
    <citation type="submission" date="2021-04" db="EMBL/GenBank/DDBJ databases">
        <authorList>
            <person name="Gilroy R."/>
        </authorList>
    </citation>
    <scope>NUCLEOTIDE SEQUENCE</scope>
    <source>
        <strain evidence="10">Gambia15-2214</strain>
    </source>
</reference>
<keyword evidence="2 8" id="KW-0808">Transferase</keyword>
<dbReference type="HAMAP" id="MF_00165">
    <property type="entry name" value="Thymidylate_kinase"/>
    <property type="match status" value="1"/>
</dbReference>
<dbReference type="Proteomes" id="UP000823914">
    <property type="component" value="Unassembled WGS sequence"/>
</dbReference>
<evidence type="ECO:0000313" key="10">
    <source>
        <dbReference type="EMBL" id="MBU3850999.1"/>
    </source>
</evidence>